<evidence type="ECO:0000259" key="1">
    <source>
        <dbReference type="Pfam" id="PF17667"/>
    </source>
</evidence>
<reference evidence="2" key="1">
    <citation type="submission" date="2020-11" db="EMBL/GenBank/DDBJ databases">
        <authorList>
            <consortium name="DOE Joint Genome Institute"/>
            <person name="Ahrendt S."/>
            <person name="Riley R."/>
            <person name="Andreopoulos W."/>
            <person name="LaButti K."/>
            <person name="Pangilinan J."/>
            <person name="Ruiz-duenas F.J."/>
            <person name="Barrasa J.M."/>
            <person name="Sanchez-Garcia M."/>
            <person name="Camarero S."/>
            <person name="Miyauchi S."/>
            <person name="Serrano A."/>
            <person name="Linde D."/>
            <person name="Babiker R."/>
            <person name="Drula E."/>
            <person name="Ayuso-Fernandez I."/>
            <person name="Pacheco R."/>
            <person name="Padilla G."/>
            <person name="Ferreira P."/>
            <person name="Barriuso J."/>
            <person name="Kellner H."/>
            <person name="Castanera R."/>
            <person name="Alfaro M."/>
            <person name="Ramirez L."/>
            <person name="Pisabarro A.G."/>
            <person name="Kuo A."/>
            <person name="Tritt A."/>
            <person name="Lipzen A."/>
            <person name="He G."/>
            <person name="Yan M."/>
            <person name="Ng V."/>
            <person name="Cullen D."/>
            <person name="Martin F."/>
            <person name="Rosso M.-N."/>
            <person name="Henrissat B."/>
            <person name="Hibbett D."/>
            <person name="Martinez A.T."/>
            <person name="Grigoriev I.V."/>
        </authorList>
    </citation>
    <scope>NUCLEOTIDE SEQUENCE</scope>
    <source>
        <strain evidence="2">AH 44721</strain>
    </source>
</reference>
<organism evidence="2 3">
    <name type="scientific">Gymnopilus junonius</name>
    <name type="common">Spectacular rustgill mushroom</name>
    <name type="synonym">Gymnopilus spectabilis subsp. junonius</name>
    <dbReference type="NCBI Taxonomy" id="109634"/>
    <lineage>
        <taxon>Eukaryota</taxon>
        <taxon>Fungi</taxon>
        <taxon>Dikarya</taxon>
        <taxon>Basidiomycota</taxon>
        <taxon>Agaricomycotina</taxon>
        <taxon>Agaricomycetes</taxon>
        <taxon>Agaricomycetidae</taxon>
        <taxon>Agaricales</taxon>
        <taxon>Agaricineae</taxon>
        <taxon>Hymenogastraceae</taxon>
        <taxon>Gymnopilus</taxon>
    </lineage>
</organism>
<evidence type="ECO:0000313" key="2">
    <source>
        <dbReference type="EMBL" id="KAF8879094.1"/>
    </source>
</evidence>
<dbReference type="AlphaFoldDB" id="A0A9P5TGT5"/>
<sequence>MKVDYVIKGSWADKSRKNTEADILKRAGDIEGVAAIFAEEIVQIDGMDDTTNRIRATIDRNNHHSAQWLADLEVREHRRMVSTPLAKGLTHFSSKKELVSVLIDAIDAHHRLVQKNRDISLHNIMIHQPTPSNEQRREDNFKAIIEKMWR</sequence>
<dbReference type="Proteomes" id="UP000724874">
    <property type="component" value="Unassembled WGS sequence"/>
</dbReference>
<accession>A0A9P5TGT5</accession>
<gene>
    <name evidence="2" type="ORF">CPB84DRAFT_1751742</name>
</gene>
<name>A0A9P5TGT5_GYMJU</name>
<dbReference type="EMBL" id="JADNYJ010000152">
    <property type="protein sequence ID" value="KAF8879094.1"/>
    <property type="molecule type" value="Genomic_DNA"/>
</dbReference>
<evidence type="ECO:0000313" key="3">
    <source>
        <dbReference type="Proteomes" id="UP000724874"/>
    </source>
</evidence>
<comment type="caution">
    <text evidence="2">The sequence shown here is derived from an EMBL/GenBank/DDBJ whole genome shotgun (WGS) entry which is preliminary data.</text>
</comment>
<dbReference type="Pfam" id="PF17667">
    <property type="entry name" value="Pkinase_fungal"/>
    <property type="match status" value="1"/>
</dbReference>
<dbReference type="InterPro" id="IPR040976">
    <property type="entry name" value="Pkinase_fungal"/>
</dbReference>
<keyword evidence="3" id="KW-1185">Reference proteome</keyword>
<dbReference type="OrthoDB" id="5584477at2759"/>
<proteinExistence type="predicted"/>
<protein>
    <recommendedName>
        <fullName evidence="1">Fungal-type protein kinase domain-containing protein</fullName>
    </recommendedName>
</protein>
<feature type="domain" description="Fungal-type protein kinase" evidence="1">
    <location>
        <begin position="4"/>
        <end position="134"/>
    </location>
</feature>